<proteinExistence type="predicted"/>
<name>A0A1V2UFH8_ENTMU</name>
<evidence type="ECO:0000313" key="1">
    <source>
        <dbReference type="EMBL" id="ONN42057.1"/>
    </source>
</evidence>
<dbReference type="Proteomes" id="UP000189299">
    <property type="component" value="Unassembled WGS sequence"/>
</dbReference>
<reference evidence="1 2" key="1">
    <citation type="submission" date="2016-12" db="EMBL/GenBank/DDBJ databases">
        <authorList>
            <person name="Song W.-J."/>
            <person name="Kurnit D.M."/>
        </authorList>
    </citation>
    <scope>NUCLEOTIDE SEQUENCE [LARGE SCALE GENOMIC DNA]</scope>
    <source>
        <strain evidence="1 2">CGB1038-1_S1</strain>
    </source>
</reference>
<protein>
    <recommendedName>
        <fullName evidence="3">Head decoration protein</fullName>
    </recommendedName>
</protein>
<dbReference type="RefSeq" id="WP_077151752.1">
    <property type="nucleotide sequence ID" value="NZ_CABMMO010000011.1"/>
</dbReference>
<comment type="caution">
    <text evidence="1">The sequence shown here is derived from an EMBL/GenBank/DDBJ whole genome shotgun (WGS) entry which is preliminary data.</text>
</comment>
<dbReference type="OrthoDB" id="1955612at2"/>
<accession>A0A1V2UFH8</accession>
<organism evidence="1 2">
    <name type="scientific">Enterococcus mundtii</name>
    <dbReference type="NCBI Taxonomy" id="53346"/>
    <lineage>
        <taxon>Bacteria</taxon>
        <taxon>Bacillati</taxon>
        <taxon>Bacillota</taxon>
        <taxon>Bacilli</taxon>
        <taxon>Lactobacillales</taxon>
        <taxon>Enterococcaceae</taxon>
        <taxon>Enterococcus</taxon>
    </lineage>
</organism>
<dbReference type="STRING" id="53346.A5802_000703"/>
<evidence type="ECO:0000313" key="2">
    <source>
        <dbReference type="Proteomes" id="UP000189299"/>
    </source>
</evidence>
<evidence type="ECO:0008006" key="3">
    <source>
        <dbReference type="Google" id="ProtNLM"/>
    </source>
</evidence>
<gene>
    <name evidence="1" type="ORF">BTN92_11060</name>
</gene>
<dbReference type="EMBL" id="MSTR01000011">
    <property type="protein sequence ID" value="ONN42057.1"/>
    <property type="molecule type" value="Genomic_DNA"/>
</dbReference>
<sequence>MEKRVFGSKNQILADVSNYKSLSVVVGSTGVTATNGQGKKYIPAGTPVGGGDPFENEQAVVTVTNTAEAAEGTKGVLMHDIVFDTGATTANGTLLYFGTVNEFRLEDTLTIVDEAKAALDGKVYFVKRNK</sequence>
<dbReference type="AlphaFoldDB" id="A0A1V2UFH8"/>